<keyword evidence="3" id="KW-1185">Reference proteome</keyword>
<evidence type="ECO:0000313" key="2">
    <source>
        <dbReference type="EMBL" id="AWU73791.1"/>
    </source>
</evidence>
<dbReference type="VEuPathDB" id="FungiDB:C5L36_0A03910"/>
<accession>A0A2U9QXN4</accession>
<reference evidence="2 3" key="1">
    <citation type="submission" date="2018-06" db="EMBL/GenBank/DDBJ databases">
        <title>Population genomics shows no distinction between pathogenic Candida krusei and environmental Pichia kudriavzevii: One species, four names.</title>
        <authorList>
            <person name="Douglass A.P."/>
            <person name="Offei B."/>
            <person name="Braun-Galleani S."/>
            <person name="Coughlan A.Y."/>
            <person name="Martos A."/>
            <person name="Ortiz-Merino R.A."/>
            <person name="Byrne K.P."/>
            <person name="Wolfe K.H."/>
        </authorList>
    </citation>
    <scope>NUCLEOTIDE SEQUENCE [LARGE SCALE GENOMIC DNA]</scope>
    <source>
        <strain evidence="2 3">CBS573</strain>
    </source>
</reference>
<dbReference type="OrthoDB" id="296767at2759"/>
<dbReference type="GeneID" id="40381501"/>
<dbReference type="Pfam" id="PF08578">
    <property type="entry name" value="DUF1765"/>
    <property type="match status" value="1"/>
</dbReference>
<name>A0A2U9QXN4_PICKU</name>
<dbReference type="PANTHER" id="PTHR37988:SF1">
    <property type="entry name" value="UPF0592 MEMBRANE PROTEIN C7D4.03C"/>
    <property type="match status" value="1"/>
</dbReference>
<feature type="compositionally biased region" description="Low complexity" evidence="1">
    <location>
        <begin position="21"/>
        <end position="50"/>
    </location>
</feature>
<protein>
    <submittedName>
        <fullName evidence="2">Uncharacterized protein</fullName>
    </submittedName>
</protein>
<dbReference type="STRING" id="4909.A0A2U9QXN4"/>
<dbReference type="PANTHER" id="PTHR37988">
    <property type="entry name" value="UPF0592 MEMBRANE PROTEIN C7D4.03C"/>
    <property type="match status" value="1"/>
</dbReference>
<feature type="region of interest" description="Disordered" evidence="1">
    <location>
        <begin position="1"/>
        <end position="109"/>
    </location>
</feature>
<dbReference type="Proteomes" id="UP000249293">
    <property type="component" value="Chromosome 1"/>
</dbReference>
<dbReference type="EMBL" id="CP028773">
    <property type="protein sequence ID" value="AWU73791.1"/>
    <property type="molecule type" value="Genomic_DNA"/>
</dbReference>
<dbReference type="InterPro" id="IPR013887">
    <property type="entry name" value="UPF0592"/>
</dbReference>
<evidence type="ECO:0000313" key="3">
    <source>
        <dbReference type="Proteomes" id="UP000249293"/>
    </source>
</evidence>
<dbReference type="AlphaFoldDB" id="A0A2U9QXN4"/>
<proteinExistence type="predicted"/>
<dbReference type="KEGG" id="pkz:C5L36_0A03910"/>
<dbReference type="RefSeq" id="XP_029319268.1">
    <property type="nucleotide sequence ID" value="XM_029463408.1"/>
</dbReference>
<sequence>MLLPNSVSRRAQTPHRSPKQSLTSHSRSSSVKSQSSLSLSAPNAAANSSNTLHSPNTSLHSFFFSKSPSIRKNGNRNSTITNSNNGNNNENINTNSNTNSNTNNINNGGNNIPFQSADLRKDTIKSLDQYLSKFVSIKIPSGASASSSSAATSRANILRLHLLPQLRYPISPFSNLHEFLSTSISDLNPELLLLEAKTLLNWWTELLNIVFLDYQTVSSLDRNCYYESVSRLFSHNIWLLFQINHSYSSQFSDMYDSYKSLLMKTFELAYLKINSKSLSVSMSIFIGKVFAYAFFNLNDISRGLSFLLNTKLVKYKKIFNLFVNHSFTSNPKNEYSIVFNQVLADLKTQFPSHLTHFITSTSHPRDVNYIIESHFINSVPPPRDKINGIRETKGIWVSRWSSYDSISIFCSFFRNYLSYSSVYLRTFPSLIIDELHIYGIPGFMCFMTHISEIFNHQIRKSIAKNSHTPNKFKNFNLSTPTSATSSTSSTYNDNILIVPKISLESSIEKCFNVFRDTIFNPRNEYEKLLKGGLVKSFENIIKLIVVKTSLLDNVMVDMVMDIFTQFLKHIETPSSFSDSNNAENFSYLDWTFWLDVLVRLVDSDNLSCQVKALSTLYQIWDLIPSHVFTSANGRWILSPSEPIKLNLIYYLVSDHHWFSFFGHYMPLVRNIYNKLLIWKILGLSSIENIVLVHENFKRQDFKDESKIKVLILSKLMSTYYTTENVIFKPTDPILNKKFQIVKHEGNDDRNRDKKSRLYPFEVLDDSAYINNRSKSKISKSKSEASITSKSKFSSSSLGKDKLSKKKWMGNLFKKTSSASSNSYKDDNSSGGLSKFLGLSNRTERKEVSNSNNIASNSSMSSVSSSFSSLELNSVDANSTLEVNDQSHSIDYSKPPEWTNNTDIANELWEFKLLRNDSKIKSYLSKLNQINDKDAILKYSRDNDEILIINEEPRLPRVKITKKNDYLIKHDMESVESLIDDEIGDDDIIDLQGGFDDFEGLGSFDLNNNKHDPFSTGTIIYHDGINDSIKNVIKNTPASQMYLANGILEYNEEVKRFETFMQEKCNNILSVVQADFENSTTNDSWDHESNTALSKSSSSLLEIKLETNFGGNYRITNSDYENLKKQIPSIVPELGTDKVNAF</sequence>
<gene>
    <name evidence="2" type="ORF">C5L36_0A03910</name>
</gene>
<feature type="compositionally biased region" description="Polar residues" evidence="1">
    <location>
        <begin position="51"/>
        <end position="72"/>
    </location>
</feature>
<feature type="compositionally biased region" description="Polar residues" evidence="1">
    <location>
        <begin position="1"/>
        <end position="11"/>
    </location>
</feature>
<evidence type="ECO:0000256" key="1">
    <source>
        <dbReference type="SAM" id="MobiDB-lite"/>
    </source>
</evidence>
<organism evidence="2 3">
    <name type="scientific">Pichia kudriavzevii</name>
    <name type="common">Yeast</name>
    <name type="synonym">Issatchenkia orientalis</name>
    <dbReference type="NCBI Taxonomy" id="4909"/>
    <lineage>
        <taxon>Eukaryota</taxon>
        <taxon>Fungi</taxon>
        <taxon>Dikarya</taxon>
        <taxon>Ascomycota</taxon>
        <taxon>Saccharomycotina</taxon>
        <taxon>Pichiomycetes</taxon>
        <taxon>Pichiales</taxon>
        <taxon>Pichiaceae</taxon>
        <taxon>Pichia</taxon>
    </lineage>
</organism>
<feature type="compositionally biased region" description="Low complexity" evidence="1">
    <location>
        <begin position="75"/>
        <end position="109"/>
    </location>
</feature>